<proteinExistence type="predicted"/>
<dbReference type="Gene3D" id="1.10.3210.10">
    <property type="entry name" value="Hypothetical protein af1432"/>
    <property type="match status" value="1"/>
</dbReference>
<keyword evidence="7" id="KW-0378">Hydrolase</keyword>
<dbReference type="Pfam" id="PF00072">
    <property type="entry name" value="Response_reg"/>
    <property type="match status" value="1"/>
</dbReference>
<evidence type="ECO:0000313" key="8">
    <source>
        <dbReference type="Proteomes" id="UP000318704"/>
    </source>
</evidence>
<dbReference type="PROSITE" id="PS51831">
    <property type="entry name" value="HD"/>
    <property type="match status" value="1"/>
</dbReference>
<evidence type="ECO:0000256" key="1">
    <source>
        <dbReference type="PROSITE-ProRule" id="PRU00169"/>
    </source>
</evidence>
<dbReference type="Gene3D" id="3.40.50.2300">
    <property type="match status" value="1"/>
</dbReference>
<dbReference type="InterPro" id="IPR052020">
    <property type="entry name" value="Cyclic_di-GMP/3'3'-cGAMP_PDE"/>
</dbReference>
<dbReference type="CDD" id="cd00077">
    <property type="entry name" value="HDc"/>
    <property type="match status" value="1"/>
</dbReference>
<dbReference type="InterPro" id="IPR011006">
    <property type="entry name" value="CheY-like_superfamily"/>
</dbReference>
<dbReference type="Pfam" id="PF13487">
    <property type="entry name" value="HD_5"/>
    <property type="match status" value="1"/>
</dbReference>
<accession>A0A517VW45</accession>
<evidence type="ECO:0000259" key="4">
    <source>
        <dbReference type="PROSITE" id="PS50110"/>
    </source>
</evidence>
<dbReference type="PANTHER" id="PTHR45228">
    <property type="entry name" value="CYCLIC DI-GMP PHOSPHODIESTERASE TM_0186-RELATED"/>
    <property type="match status" value="1"/>
</dbReference>
<evidence type="ECO:0000259" key="6">
    <source>
        <dbReference type="PROSITE" id="PS51832"/>
    </source>
</evidence>
<protein>
    <submittedName>
        <fullName evidence="7">Cyclic di-GMP phosphodiesterase response regulator RpfG</fullName>
        <ecNumber evidence="7">3.1.4.52</ecNumber>
    </submittedName>
</protein>
<dbReference type="EC" id="3.1.4.52" evidence="7"/>
<dbReference type="PANTHER" id="PTHR45228:SF8">
    <property type="entry name" value="TWO-COMPONENT RESPONSE REGULATOR-RELATED"/>
    <property type="match status" value="1"/>
</dbReference>
<feature type="compositionally biased region" description="Polar residues" evidence="3">
    <location>
        <begin position="478"/>
        <end position="489"/>
    </location>
</feature>
<dbReference type="AlphaFoldDB" id="A0A517VW45"/>
<organism evidence="7 8">
    <name type="scientific">Gimesia aquarii</name>
    <dbReference type="NCBI Taxonomy" id="2527964"/>
    <lineage>
        <taxon>Bacteria</taxon>
        <taxon>Pseudomonadati</taxon>
        <taxon>Planctomycetota</taxon>
        <taxon>Planctomycetia</taxon>
        <taxon>Planctomycetales</taxon>
        <taxon>Planctomycetaceae</taxon>
        <taxon>Gimesia</taxon>
    </lineage>
</organism>
<feature type="domain" description="HD" evidence="5">
    <location>
        <begin position="189"/>
        <end position="312"/>
    </location>
</feature>
<dbReference type="SMART" id="SM00448">
    <property type="entry name" value="REC"/>
    <property type="match status" value="1"/>
</dbReference>
<feature type="modified residue" description="4-aspartylphosphate" evidence="1">
    <location>
        <position position="53"/>
    </location>
</feature>
<feature type="region of interest" description="Disordered" evidence="3">
    <location>
        <begin position="470"/>
        <end position="489"/>
    </location>
</feature>
<evidence type="ECO:0000259" key="5">
    <source>
        <dbReference type="PROSITE" id="PS51831"/>
    </source>
</evidence>
<dbReference type="InterPro" id="IPR003607">
    <property type="entry name" value="HD/PDEase_dom"/>
</dbReference>
<dbReference type="InterPro" id="IPR037522">
    <property type="entry name" value="HD_GYP_dom"/>
</dbReference>
<dbReference type="GO" id="GO:0071111">
    <property type="term" value="F:cyclic-guanylate-specific phosphodiesterase activity"/>
    <property type="evidence" value="ECO:0007669"/>
    <property type="project" value="UniProtKB-EC"/>
</dbReference>
<dbReference type="PROSITE" id="PS50110">
    <property type="entry name" value="RESPONSE_REGULATORY"/>
    <property type="match status" value="1"/>
</dbReference>
<dbReference type="CDD" id="cd17569">
    <property type="entry name" value="REC_HupR-like"/>
    <property type="match status" value="1"/>
</dbReference>
<reference evidence="7 8" key="1">
    <citation type="submission" date="2019-03" db="EMBL/GenBank/DDBJ databases">
        <title>Deep-cultivation of Planctomycetes and their phenomic and genomic characterization uncovers novel biology.</title>
        <authorList>
            <person name="Wiegand S."/>
            <person name="Jogler M."/>
            <person name="Boedeker C."/>
            <person name="Pinto D."/>
            <person name="Vollmers J."/>
            <person name="Rivas-Marin E."/>
            <person name="Kohn T."/>
            <person name="Peeters S.H."/>
            <person name="Heuer A."/>
            <person name="Rast P."/>
            <person name="Oberbeckmann S."/>
            <person name="Bunk B."/>
            <person name="Jeske O."/>
            <person name="Meyerdierks A."/>
            <person name="Storesund J.E."/>
            <person name="Kallscheuer N."/>
            <person name="Luecker S."/>
            <person name="Lage O.M."/>
            <person name="Pohl T."/>
            <person name="Merkel B.J."/>
            <person name="Hornburger P."/>
            <person name="Mueller R.-W."/>
            <person name="Bruemmer F."/>
            <person name="Labrenz M."/>
            <person name="Spormann A.M."/>
            <person name="Op den Camp H."/>
            <person name="Overmann J."/>
            <person name="Amann R."/>
            <person name="Jetten M.S.M."/>
            <person name="Mascher T."/>
            <person name="Medema M.H."/>
            <person name="Devos D.P."/>
            <person name="Kaster A.-K."/>
            <person name="Ovreas L."/>
            <person name="Rohde M."/>
            <person name="Galperin M.Y."/>
            <person name="Jogler C."/>
        </authorList>
    </citation>
    <scope>NUCLEOTIDE SEQUENCE [LARGE SCALE GENOMIC DNA]</scope>
    <source>
        <strain evidence="7 8">V144</strain>
    </source>
</reference>
<keyword evidence="2" id="KW-0175">Coiled coil</keyword>
<feature type="coiled-coil region" evidence="2">
    <location>
        <begin position="128"/>
        <end position="166"/>
    </location>
</feature>
<sequence>MNPKILFIDDEPHILKAFARLFRKDSFDIITTSSPTEVCELVQNDEFALIVSDQRMPELEGTKLLEQVRELSPDTIRIILTGYADKEAAIEAINQGSVYRFLTKPWNDLELRNEIKRAIDEYSLRQENKRLQELTLSQNEELRDLNQNLETKVRERTEKVTLLNQQLKQGFIGSIRAMAQLGEMHSSDLGEHAKRVTVTTGQIGKQLGLSMDDLFQINSAALLHDLGKIELPENLLAKPYNKLIPVEQRQVQNHVILGEKIAQMVPSLEKAAVLIRHHHEHFDGSGYPDGLKGEEIPLGSRVIFVADYYDHLANNKSGAQPKSPEAILKSMKEHSGTWFDPQVLSALHKYLLPEEHESALLDYLNKQSVNDTPEVKQTHKKETVESIHTQHSELESVTEAEMDVTVEQDLRLRPYELKLGMTLSRDLFSNNGGLLLPRGTVLGQRHLESLRSLSLANPISDRIFVNSQPVEEKKNTLSKETPQKTPLQV</sequence>
<dbReference type="EMBL" id="CP037920">
    <property type="protein sequence ID" value="QDT97229.1"/>
    <property type="molecule type" value="Genomic_DNA"/>
</dbReference>
<feature type="domain" description="HD-GYP" evidence="6">
    <location>
        <begin position="167"/>
        <end position="363"/>
    </location>
</feature>
<dbReference type="InterPro" id="IPR006674">
    <property type="entry name" value="HD_domain"/>
</dbReference>
<evidence type="ECO:0000256" key="3">
    <source>
        <dbReference type="SAM" id="MobiDB-lite"/>
    </source>
</evidence>
<dbReference type="KEGG" id="gaw:V144x_27010"/>
<evidence type="ECO:0000313" key="7">
    <source>
        <dbReference type="EMBL" id="QDT97229.1"/>
    </source>
</evidence>
<dbReference type="Proteomes" id="UP000318704">
    <property type="component" value="Chromosome"/>
</dbReference>
<dbReference type="PROSITE" id="PS51832">
    <property type="entry name" value="HD_GYP"/>
    <property type="match status" value="1"/>
</dbReference>
<dbReference type="GO" id="GO:0000160">
    <property type="term" value="P:phosphorelay signal transduction system"/>
    <property type="evidence" value="ECO:0007669"/>
    <property type="project" value="InterPro"/>
</dbReference>
<gene>
    <name evidence="7" type="primary">rpfG_2</name>
    <name evidence="7" type="ORF">V144x_27010</name>
</gene>
<feature type="domain" description="Response regulatory" evidence="4">
    <location>
        <begin position="4"/>
        <end position="119"/>
    </location>
</feature>
<dbReference type="SUPFAM" id="SSF109604">
    <property type="entry name" value="HD-domain/PDEase-like"/>
    <property type="match status" value="1"/>
</dbReference>
<evidence type="ECO:0000256" key="2">
    <source>
        <dbReference type="SAM" id="Coils"/>
    </source>
</evidence>
<name>A0A517VW45_9PLAN</name>
<dbReference type="SUPFAM" id="SSF52172">
    <property type="entry name" value="CheY-like"/>
    <property type="match status" value="1"/>
</dbReference>
<keyword evidence="1" id="KW-0597">Phosphoprotein</keyword>
<dbReference type="InterPro" id="IPR001789">
    <property type="entry name" value="Sig_transdc_resp-reg_receiver"/>
</dbReference>